<dbReference type="CDD" id="cd06262">
    <property type="entry name" value="metallo-hydrolase-like_MBL-fold"/>
    <property type="match status" value="1"/>
</dbReference>
<gene>
    <name evidence="2" type="ORF">H0185_03875</name>
</gene>
<dbReference type="PANTHER" id="PTHR42951:SF4">
    <property type="entry name" value="ACYL-COENZYME A THIOESTERASE MBLAC2"/>
    <property type="match status" value="1"/>
</dbReference>
<dbReference type="Gene3D" id="3.60.15.10">
    <property type="entry name" value="Ribonuclease Z/Hydroxyacylglutathione hydrolase-like"/>
    <property type="match status" value="1"/>
</dbReference>
<feature type="domain" description="Metallo-beta-lactamase" evidence="1">
    <location>
        <begin position="21"/>
        <end position="209"/>
    </location>
</feature>
<dbReference type="PANTHER" id="PTHR42951">
    <property type="entry name" value="METALLO-BETA-LACTAMASE DOMAIN-CONTAINING"/>
    <property type="match status" value="1"/>
</dbReference>
<proteinExistence type="predicted"/>
<dbReference type="SMART" id="SM00849">
    <property type="entry name" value="Lactamase_B"/>
    <property type="match status" value="1"/>
</dbReference>
<evidence type="ECO:0000313" key="3">
    <source>
        <dbReference type="Proteomes" id="UP000769780"/>
    </source>
</evidence>
<keyword evidence="3" id="KW-1185">Reference proteome</keyword>
<dbReference type="Proteomes" id="UP000769780">
    <property type="component" value="Unassembled WGS sequence"/>
</dbReference>
<sequence length="297" mass="33751">MDRIGPIKIIEGPNNSSKVPFSRSLYIDCTEKVLIDSGADPESLLKLNKEFGIELIMNTHYHPDHTTHNYLFPEATKLINPIEYETAQSIDGVARANGVYQEWGPRGVEVWKKNLPARWVKSLGLLSGTYDYDKEYNFGGVKVQFLHSPGHTSGLSCPYFPELGVVFAGDYDMTSFGPWYNGTDGDIDDFIRSGKRLLELDADTYITGHQKGVFTKKDFAKAMEVYLAIIDKRDEKVEHYVRQGLTFDELTSIGIFYPKRTLENGILKTWERTGIRKHLDRLGLTVPEADRVYLNTK</sequence>
<protein>
    <submittedName>
        <fullName evidence="2">MBL fold metallo-hydrolase</fullName>
    </submittedName>
</protein>
<evidence type="ECO:0000259" key="1">
    <source>
        <dbReference type="SMART" id="SM00849"/>
    </source>
</evidence>
<accession>A0ABS7K115</accession>
<dbReference type="RefSeq" id="WP_221871374.1">
    <property type="nucleotide sequence ID" value="NZ_JACWFH010000007.1"/>
</dbReference>
<comment type="caution">
    <text evidence="2">The sequence shown here is derived from an EMBL/GenBank/DDBJ whole genome shotgun (WGS) entry which is preliminary data.</text>
</comment>
<dbReference type="SUPFAM" id="SSF56281">
    <property type="entry name" value="Metallo-hydrolase/oxidoreductase"/>
    <property type="match status" value="1"/>
</dbReference>
<dbReference type="InterPro" id="IPR036866">
    <property type="entry name" value="RibonucZ/Hydroxyglut_hydro"/>
</dbReference>
<evidence type="ECO:0000313" key="2">
    <source>
        <dbReference type="EMBL" id="MBY0095943.1"/>
    </source>
</evidence>
<dbReference type="EMBL" id="JACWFH010000007">
    <property type="protein sequence ID" value="MBY0095943.1"/>
    <property type="molecule type" value="Genomic_DNA"/>
</dbReference>
<dbReference type="InterPro" id="IPR050855">
    <property type="entry name" value="NDM-1-like"/>
</dbReference>
<reference evidence="2 3" key="1">
    <citation type="submission" date="2020-07" db="EMBL/GenBank/DDBJ databases">
        <title>Fungal Genomes of the International Space Station.</title>
        <authorList>
            <person name="Seuylemezian A."/>
            <person name="Singh N.K."/>
            <person name="Wood J."/>
            <person name="Venkateswaran K."/>
        </authorList>
    </citation>
    <scope>NUCLEOTIDE SEQUENCE [LARGE SCALE GENOMIC DNA]</scope>
    <source>
        <strain evidence="2 3">PL-B2</strain>
    </source>
</reference>
<name>A0ABS7K115_9BACI</name>
<dbReference type="InterPro" id="IPR001279">
    <property type="entry name" value="Metallo-B-lactamas"/>
</dbReference>
<dbReference type="Pfam" id="PF00753">
    <property type="entry name" value="Lactamase_B"/>
    <property type="match status" value="1"/>
</dbReference>
<organism evidence="2 3">
    <name type="scientific">Mesobacillus maritimus</name>
    <dbReference type="NCBI Taxonomy" id="1643336"/>
    <lineage>
        <taxon>Bacteria</taxon>
        <taxon>Bacillati</taxon>
        <taxon>Bacillota</taxon>
        <taxon>Bacilli</taxon>
        <taxon>Bacillales</taxon>
        <taxon>Bacillaceae</taxon>
        <taxon>Mesobacillus</taxon>
    </lineage>
</organism>